<dbReference type="PRINTS" id="PR00344">
    <property type="entry name" value="BCTRLSENSOR"/>
</dbReference>
<dbReference type="GO" id="GO:0005524">
    <property type="term" value="F:ATP binding"/>
    <property type="evidence" value="ECO:0007669"/>
    <property type="project" value="UniProtKB-KW"/>
</dbReference>
<dbReference type="SUPFAM" id="SSF47384">
    <property type="entry name" value="Homodimeric domain of signal transducing histidine kinase"/>
    <property type="match status" value="1"/>
</dbReference>
<dbReference type="EMBL" id="BX571662">
    <property type="protein sequence ID" value="CAE11046.1"/>
    <property type="molecule type" value="Genomic_DNA"/>
</dbReference>
<evidence type="ECO:0000256" key="2">
    <source>
        <dbReference type="ARBA" id="ARBA00012438"/>
    </source>
</evidence>
<dbReference type="InterPro" id="IPR004358">
    <property type="entry name" value="Sig_transdc_His_kin-like_C"/>
</dbReference>
<evidence type="ECO:0000259" key="9">
    <source>
        <dbReference type="PROSITE" id="PS50109"/>
    </source>
</evidence>
<comment type="catalytic activity">
    <reaction evidence="1">
        <text>ATP + protein L-histidine = ADP + protein N-phospho-L-histidine.</text>
        <dbReference type="EC" id="2.7.13.3"/>
    </reaction>
</comment>
<dbReference type="GO" id="GO:0000155">
    <property type="term" value="F:phosphorelay sensor kinase activity"/>
    <property type="evidence" value="ECO:0007669"/>
    <property type="project" value="InterPro"/>
</dbReference>
<evidence type="ECO:0000313" key="11">
    <source>
        <dbReference type="Proteomes" id="UP000000422"/>
    </source>
</evidence>
<dbReference type="InterPro" id="IPR036890">
    <property type="entry name" value="HATPase_C_sf"/>
</dbReference>
<dbReference type="CDD" id="cd00075">
    <property type="entry name" value="HATPase"/>
    <property type="match status" value="1"/>
</dbReference>
<dbReference type="HOGENOM" id="CLU_000445_133_3_7"/>
<dbReference type="InterPro" id="IPR005467">
    <property type="entry name" value="His_kinase_dom"/>
</dbReference>
<proteinExistence type="predicted"/>
<dbReference type="eggNOG" id="COG4191">
    <property type="taxonomic scope" value="Bacteria"/>
</dbReference>
<accession>Q7M7W4</accession>
<evidence type="ECO:0000313" key="10">
    <source>
        <dbReference type="EMBL" id="CAE11046.1"/>
    </source>
</evidence>
<dbReference type="Proteomes" id="UP000000422">
    <property type="component" value="Chromosome"/>
</dbReference>
<keyword evidence="3" id="KW-0597">Phosphoprotein</keyword>
<keyword evidence="6 10" id="KW-0418">Kinase</keyword>
<dbReference type="EC" id="2.7.13.3" evidence="2"/>
<name>Q7M7W4_WOLSU</name>
<keyword evidence="4" id="KW-0808">Transferase</keyword>
<dbReference type="PANTHER" id="PTHR43065">
    <property type="entry name" value="SENSOR HISTIDINE KINASE"/>
    <property type="match status" value="1"/>
</dbReference>
<reference evidence="10 11" key="1">
    <citation type="journal article" date="2003" name="Proc. Natl. Acad. Sci. U.S.A.">
        <title>Complete genome sequence and analysis of Wolinella succinogenes.</title>
        <authorList>
            <person name="Baar C."/>
            <person name="Eppinger M."/>
            <person name="Raddatz G."/>
            <person name="Simon JM."/>
            <person name="Lanz C."/>
            <person name="Klimmek O."/>
            <person name="Nandakumar R."/>
            <person name="Gross R."/>
            <person name="Rosinus A."/>
            <person name="Keller H."/>
            <person name="Jagtap P."/>
            <person name="Linke B."/>
            <person name="Meyer F."/>
            <person name="Lederer H."/>
            <person name="Schuster S.C."/>
        </authorList>
    </citation>
    <scope>NUCLEOTIDE SEQUENCE [LARGE SCALE GENOMIC DNA]</scope>
    <source>
        <strain evidence="11">ATCC 29543 / DSM 1740 / CCUG 13145 / JCM 31913 / LMG 7466 / NCTC 11488 / FDC 602W</strain>
    </source>
</reference>
<dbReference type="CDD" id="cd00082">
    <property type="entry name" value="HisKA"/>
    <property type="match status" value="1"/>
</dbReference>
<evidence type="ECO:0000256" key="1">
    <source>
        <dbReference type="ARBA" id="ARBA00000085"/>
    </source>
</evidence>
<organism evidence="11">
    <name type="scientific">Wolinella succinogenes (strain ATCC 29543 / DSM 1740 / CCUG 13145 / JCM 31913 / LMG 7466 / NCTC 11488 / FDC 602W)</name>
    <name type="common">Vibrio succinogenes</name>
    <dbReference type="NCBI Taxonomy" id="273121"/>
    <lineage>
        <taxon>Bacteria</taxon>
        <taxon>Pseudomonadati</taxon>
        <taxon>Campylobacterota</taxon>
        <taxon>Epsilonproteobacteria</taxon>
        <taxon>Campylobacterales</taxon>
        <taxon>Helicobacteraceae</taxon>
        <taxon>Wolinella</taxon>
    </lineage>
</organism>
<evidence type="ECO:0000256" key="7">
    <source>
        <dbReference type="ARBA" id="ARBA00022840"/>
    </source>
</evidence>
<dbReference type="KEGG" id="wsu:WS2046"/>
<keyword evidence="7" id="KW-0067">ATP-binding</keyword>
<dbReference type="Gene3D" id="3.30.565.10">
    <property type="entry name" value="Histidine kinase-like ATPase, C-terminal domain"/>
    <property type="match status" value="1"/>
</dbReference>
<evidence type="ECO:0000256" key="8">
    <source>
        <dbReference type="ARBA" id="ARBA00023012"/>
    </source>
</evidence>
<evidence type="ECO:0000256" key="5">
    <source>
        <dbReference type="ARBA" id="ARBA00022741"/>
    </source>
</evidence>
<evidence type="ECO:0000256" key="3">
    <source>
        <dbReference type="ARBA" id="ARBA00022553"/>
    </source>
</evidence>
<dbReference type="InterPro" id="IPR036097">
    <property type="entry name" value="HisK_dim/P_sf"/>
</dbReference>
<protein>
    <recommendedName>
        <fullName evidence="2">histidine kinase</fullName>
        <ecNumber evidence="2">2.7.13.3</ecNumber>
    </recommendedName>
</protein>
<dbReference type="Pfam" id="PF02518">
    <property type="entry name" value="HATPase_c"/>
    <property type="match status" value="1"/>
</dbReference>
<gene>
    <name evidence="10" type="primary">RHPS</name>
    <name evidence="10" type="ordered locus">WS2046</name>
</gene>
<dbReference type="PROSITE" id="PS50109">
    <property type="entry name" value="HIS_KIN"/>
    <property type="match status" value="1"/>
</dbReference>
<evidence type="ECO:0000256" key="4">
    <source>
        <dbReference type="ARBA" id="ARBA00022679"/>
    </source>
</evidence>
<feature type="domain" description="Histidine kinase" evidence="9">
    <location>
        <begin position="131"/>
        <end position="351"/>
    </location>
</feature>
<dbReference type="AlphaFoldDB" id="Q7M7W4"/>
<dbReference type="Gene3D" id="1.10.287.130">
    <property type="match status" value="1"/>
</dbReference>
<dbReference type="PANTHER" id="PTHR43065:SF10">
    <property type="entry name" value="PEROXIDE STRESS-ACTIVATED HISTIDINE KINASE MAK3"/>
    <property type="match status" value="1"/>
</dbReference>
<dbReference type="STRING" id="273121.WS2046"/>
<keyword evidence="5" id="KW-0547">Nucleotide-binding</keyword>
<dbReference type="InterPro" id="IPR003661">
    <property type="entry name" value="HisK_dim/P_dom"/>
</dbReference>
<dbReference type="SMART" id="SM00387">
    <property type="entry name" value="HATPase_c"/>
    <property type="match status" value="1"/>
</dbReference>
<sequence length="351" mass="40215">MEGEEMALGSKELSLYQSLLELSREPILLFSLQKGGRFRSLWWLNGAARERFGESEISKRHGADLFETLVGKRYEKGSTSKEGVRIEEILLGSEHYLAIFLAPWALEGEEEEHRRLLEQNKMAKMGEMIGAIAHQWRQPLSSIKLLAQDLLEAYRFNELTLEYLTGIKSDVSRHVDYLAETIEDFRNFYKADREKKPLELGRTIKEAIKIAEAQIQLSLIKVNLEIPPEEVWVMGYLNELKQVFLSLLSNSRDALLAKARQEGAFEMEIKISLEIDSTGTRVIFWDNGEGVKEGDEERIFERFYSSRSEQGGTGIGLYLARKILQKSFGASISLAHSRQPTIFELFFPLRS</sequence>
<keyword evidence="8" id="KW-0902">Two-component regulatory system</keyword>
<keyword evidence="11" id="KW-1185">Reference proteome</keyword>
<dbReference type="InterPro" id="IPR003594">
    <property type="entry name" value="HATPase_dom"/>
</dbReference>
<dbReference type="SUPFAM" id="SSF55874">
    <property type="entry name" value="ATPase domain of HSP90 chaperone/DNA topoisomerase II/histidine kinase"/>
    <property type="match status" value="1"/>
</dbReference>
<evidence type="ECO:0000256" key="6">
    <source>
        <dbReference type="ARBA" id="ARBA00022777"/>
    </source>
</evidence>